<dbReference type="AlphaFoldDB" id="A0A8J6BMM2"/>
<organism evidence="2 3">
    <name type="scientific">Zizania palustris</name>
    <name type="common">Northern wild rice</name>
    <dbReference type="NCBI Taxonomy" id="103762"/>
    <lineage>
        <taxon>Eukaryota</taxon>
        <taxon>Viridiplantae</taxon>
        <taxon>Streptophyta</taxon>
        <taxon>Embryophyta</taxon>
        <taxon>Tracheophyta</taxon>
        <taxon>Spermatophyta</taxon>
        <taxon>Magnoliopsida</taxon>
        <taxon>Liliopsida</taxon>
        <taxon>Poales</taxon>
        <taxon>Poaceae</taxon>
        <taxon>BOP clade</taxon>
        <taxon>Oryzoideae</taxon>
        <taxon>Oryzeae</taxon>
        <taxon>Zizaniinae</taxon>
        <taxon>Zizania</taxon>
    </lineage>
</organism>
<feature type="region of interest" description="Disordered" evidence="1">
    <location>
        <begin position="90"/>
        <end position="128"/>
    </location>
</feature>
<reference evidence="2" key="2">
    <citation type="submission" date="2021-02" db="EMBL/GenBank/DDBJ databases">
        <authorList>
            <person name="Kimball J.A."/>
            <person name="Haas M.W."/>
            <person name="Macchietto M."/>
            <person name="Kono T."/>
            <person name="Duquette J."/>
            <person name="Shao M."/>
        </authorList>
    </citation>
    <scope>NUCLEOTIDE SEQUENCE</scope>
    <source>
        <tissue evidence="2">Fresh leaf tissue</tissue>
    </source>
</reference>
<evidence type="ECO:0000313" key="3">
    <source>
        <dbReference type="Proteomes" id="UP000729402"/>
    </source>
</evidence>
<evidence type="ECO:0000256" key="1">
    <source>
        <dbReference type="SAM" id="MobiDB-lite"/>
    </source>
</evidence>
<keyword evidence="3" id="KW-1185">Reference proteome</keyword>
<dbReference type="EMBL" id="JAAALK010000081">
    <property type="protein sequence ID" value="KAG8090927.1"/>
    <property type="molecule type" value="Genomic_DNA"/>
</dbReference>
<feature type="compositionally biased region" description="Pro residues" evidence="1">
    <location>
        <begin position="10"/>
        <end position="24"/>
    </location>
</feature>
<proteinExistence type="predicted"/>
<name>A0A8J6BMM2_ZIZPA</name>
<protein>
    <submittedName>
        <fullName evidence="2">Uncharacterized protein</fullName>
    </submittedName>
</protein>
<reference evidence="2" key="1">
    <citation type="journal article" date="2021" name="bioRxiv">
        <title>Whole Genome Assembly and Annotation of Northern Wild Rice, Zizania palustris L., Supports a Whole Genome Duplication in the Zizania Genus.</title>
        <authorList>
            <person name="Haas M."/>
            <person name="Kono T."/>
            <person name="Macchietto M."/>
            <person name="Millas R."/>
            <person name="McGilp L."/>
            <person name="Shao M."/>
            <person name="Duquette J."/>
            <person name="Hirsch C.N."/>
            <person name="Kimball J."/>
        </authorList>
    </citation>
    <scope>NUCLEOTIDE SEQUENCE</scope>
    <source>
        <tissue evidence="2">Fresh leaf tissue</tissue>
    </source>
</reference>
<gene>
    <name evidence="2" type="ORF">GUJ93_ZPchr0011g28295</name>
</gene>
<accession>A0A8J6BMM2</accession>
<feature type="region of interest" description="Disordered" evidence="1">
    <location>
        <begin position="1"/>
        <end position="31"/>
    </location>
</feature>
<dbReference type="Proteomes" id="UP000729402">
    <property type="component" value="Unassembled WGS sequence"/>
</dbReference>
<sequence length="156" mass="17030">MPLRVLELPSPMPQPPLLQPPAAEPRPKGLQNSWFSPLKLLGCSGGRMEARAQRAQRVFVCKKAVESIKADNGFEGFQMSIFEDVLSQARKSSSRKKSRCCGNSNDGGGGDEEGKRRRKKAASGGKDRAEIAIERAERCLARIRAFKASLLGLGFT</sequence>
<evidence type="ECO:0000313" key="2">
    <source>
        <dbReference type="EMBL" id="KAG8090927.1"/>
    </source>
</evidence>
<comment type="caution">
    <text evidence="2">The sequence shown here is derived from an EMBL/GenBank/DDBJ whole genome shotgun (WGS) entry which is preliminary data.</text>
</comment>